<feature type="transmembrane region" description="Helical" evidence="1">
    <location>
        <begin position="85"/>
        <end position="104"/>
    </location>
</feature>
<protein>
    <submittedName>
        <fullName evidence="2">Uncharacterized protein</fullName>
    </submittedName>
</protein>
<feature type="non-terminal residue" evidence="2">
    <location>
        <position position="1"/>
    </location>
</feature>
<sequence length="107" mass="11978">GTLQTISDHYQRPFCHGMCYFSGCITCLLIDNFRERKISKAAEITGWCVATIGMLCCFFMKFAWYKNPHPTSEAGTMLAVFADRFLWSVSLAWITLTCSTGRGGESA</sequence>
<dbReference type="AlphaFoldDB" id="A0AAQ4FKC8"/>
<keyword evidence="1" id="KW-1133">Transmembrane helix</keyword>
<dbReference type="Proteomes" id="UP001321473">
    <property type="component" value="Unassembled WGS sequence"/>
</dbReference>
<evidence type="ECO:0000256" key="1">
    <source>
        <dbReference type="SAM" id="Phobius"/>
    </source>
</evidence>
<accession>A0AAQ4FKC8</accession>
<gene>
    <name evidence="2" type="ORF">V5799_022490</name>
</gene>
<keyword evidence="3" id="KW-1185">Reference proteome</keyword>
<dbReference type="PANTHER" id="PTHR11161:SF0">
    <property type="entry name" value="O-ACYLTRANSFERASE LIKE PROTEIN"/>
    <property type="match status" value="1"/>
</dbReference>
<reference evidence="2 3" key="1">
    <citation type="journal article" date="2023" name="Arcadia Sci">
        <title>De novo assembly of a long-read Amblyomma americanum tick genome.</title>
        <authorList>
            <person name="Chou S."/>
            <person name="Poskanzer K.E."/>
            <person name="Rollins M."/>
            <person name="Thuy-Boun P.S."/>
        </authorList>
    </citation>
    <scope>NUCLEOTIDE SEQUENCE [LARGE SCALE GENOMIC DNA]</scope>
    <source>
        <strain evidence="2">F_SG_1</strain>
        <tissue evidence="2">Salivary glands</tissue>
    </source>
</reference>
<feature type="transmembrane region" description="Helical" evidence="1">
    <location>
        <begin position="44"/>
        <end position="65"/>
    </location>
</feature>
<comment type="caution">
    <text evidence="2">The sequence shown here is derived from an EMBL/GenBank/DDBJ whole genome shotgun (WGS) entry which is preliminary data.</text>
</comment>
<dbReference type="InterPro" id="IPR052728">
    <property type="entry name" value="O2_lipid_transport_reg"/>
</dbReference>
<evidence type="ECO:0000313" key="2">
    <source>
        <dbReference type="EMBL" id="KAK8787734.1"/>
    </source>
</evidence>
<dbReference type="PANTHER" id="PTHR11161">
    <property type="entry name" value="O-ACYLTRANSFERASE"/>
    <property type="match status" value="1"/>
</dbReference>
<organism evidence="2 3">
    <name type="scientific">Amblyomma americanum</name>
    <name type="common">Lone star tick</name>
    <dbReference type="NCBI Taxonomy" id="6943"/>
    <lineage>
        <taxon>Eukaryota</taxon>
        <taxon>Metazoa</taxon>
        <taxon>Ecdysozoa</taxon>
        <taxon>Arthropoda</taxon>
        <taxon>Chelicerata</taxon>
        <taxon>Arachnida</taxon>
        <taxon>Acari</taxon>
        <taxon>Parasitiformes</taxon>
        <taxon>Ixodida</taxon>
        <taxon>Ixodoidea</taxon>
        <taxon>Ixodidae</taxon>
        <taxon>Amblyomminae</taxon>
        <taxon>Amblyomma</taxon>
    </lineage>
</organism>
<keyword evidence="1" id="KW-0472">Membrane</keyword>
<evidence type="ECO:0000313" key="3">
    <source>
        <dbReference type="Proteomes" id="UP001321473"/>
    </source>
</evidence>
<dbReference type="EMBL" id="JARKHS020001506">
    <property type="protein sequence ID" value="KAK8787734.1"/>
    <property type="molecule type" value="Genomic_DNA"/>
</dbReference>
<name>A0AAQ4FKC8_AMBAM</name>
<keyword evidence="1" id="KW-0812">Transmembrane</keyword>
<proteinExistence type="predicted"/>